<keyword evidence="8" id="KW-0464">Manganese</keyword>
<accession>A0AAW0GJM3</accession>
<evidence type="ECO:0000259" key="11">
    <source>
        <dbReference type="PROSITE" id="PS51746"/>
    </source>
</evidence>
<dbReference type="InterPro" id="IPR015655">
    <property type="entry name" value="PP2C"/>
</dbReference>
<keyword evidence="6" id="KW-0378">Hydrolase</keyword>
<evidence type="ECO:0000256" key="3">
    <source>
        <dbReference type="ARBA" id="ARBA00006702"/>
    </source>
</evidence>
<dbReference type="EC" id="3.1.3.16" evidence="4"/>
<evidence type="ECO:0000256" key="1">
    <source>
        <dbReference type="ARBA" id="ARBA00001936"/>
    </source>
</evidence>
<dbReference type="GO" id="GO:0046872">
    <property type="term" value="F:metal ion binding"/>
    <property type="evidence" value="ECO:0007669"/>
    <property type="project" value="UniProtKB-KW"/>
</dbReference>
<comment type="cofactor">
    <cofactor evidence="1">
        <name>Mn(2+)</name>
        <dbReference type="ChEBI" id="CHEBI:29035"/>
    </cofactor>
</comment>
<feature type="compositionally biased region" description="Basic and acidic residues" evidence="10">
    <location>
        <begin position="495"/>
        <end position="512"/>
    </location>
</feature>
<evidence type="ECO:0000256" key="6">
    <source>
        <dbReference type="ARBA" id="ARBA00022801"/>
    </source>
</evidence>
<dbReference type="Proteomes" id="UP001385951">
    <property type="component" value="Unassembled WGS sequence"/>
</dbReference>
<name>A0AAW0GJM3_9APHY</name>
<dbReference type="InterPro" id="IPR001932">
    <property type="entry name" value="PPM-type_phosphatase-like_dom"/>
</dbReference>
<comment type="caution">
    <text evidence="12">The sequence shown here is derived from an EMBL/GenBank/DDBJ whole genome shotgun (WGS) entry which is preliminary data.</text>
</comment>
<proteinExistence type="inferred from homology"/>
<evidence type="ECO:0000256" key="7">
    <source>
        <dbReference type="ARBA" id="ARBA00022912"/>
    </source>
</evidence>
<evidence type="ECO:0000256" key="10">
    <source>
        <dbReference type="SAM" id="MobiDB-lite"/>
    </source>
</evidence>
<protein>
    <recommendedName>
        <fullName evidence="4">protein-serine/threonine phosphatase</fullName>
        <ecNumber evidence="4">3.1.3.16</ecNumber>
    </recommendedName>
</protein>
<feature type="compositionally biased region" description="Acidic residues" evidence="10">
    <location>
        <begin position="431"/>
        <end position="444"/>
    </location>
</feature>
<comment type="catalytic activity">
    <reaction evidence="9">
        <text>O-phospho-L-threonyl-[protein] + H2O = L-threonyl-[protein] + phosphate</text>
        <dbReference type="Rhea" id="RHEA:47004"/>
        <dbReference type="Rhea" id="RHEA-COMP:11060"/>
        <dbReference type="Rhea" id="RHEA-COMP:11605"/>
        <dbReference type="ChEBI" id="CHEBI:15377"/>
        <dbReference type="ChEBI" id="CHEBI:30013"/>
        <dbReference type="ChEBI" id="CHEBI:43474"/>
        <dbReference type="ChEBI" id="CHEBI:61977"/>
        <dbReference type="EC" id="3.1.3.16"/>
    </reaction>
    <physiologicalReaction direction="left-to-right" evidence="9">
        <dbReference type="Rhea" id="RHEA:47005"/>
    </physiologicalReaction>
</comment>
<keyword evidence="5" id="KW-0479">Metal-binding</keyword>
<feature type="compositionally biased region" description="Basic and acidic residues" evidence="10">
    <location>
        <begin position="445"/>
        <end position="459"/>
    </location>
</feature>
<dbReference type="SMART" id="SM00332">
    <property type="entry name" value="PP2Cc"/>
    <property type="match status" value="1"/>
</dbReference>
<evidence type="ECO:0000256" key="5">
    <source>
        <dbReference type="ARBA" id="ARBA00022723"/>
    </source>
</evidence>
<comment type="similarity">
    <text evidence="3">Belongs to the PP2C family.</text>
</comment>
<dbReference type="Pfam" id="PF00481">
    <property type="entry name" value="PP2C"/>
    <property type="match status" value="1"/>
</dbReference>
<dbReference type="CDD" id="cd00143">
    <property type="entry name" value="PP2Cc"/>
    <property type="match status" value="1"/>
</dbReference>
<evidence type="ECO:0000256" key="8">
    <source>
        <dbReference type="ARBA" id="ARBA00023211"/>
    </source>
</evidence>
<evidence type="ECO:0000313" key="13">
    <source>
        <dbReference type="Proteomes" id="UP001385951"/>
    </source>
</evidence>
<feature type="domain" description="PPM-type phosphatase" evidence="11">
    <location>
        <begin position="23"/>
        <end position="290"/>
    </location>
</feature>
<feature type="region of interest" description="Disordered" evidence="10">
    <location>
        <begin position="380"/>
        <end position="512"/>
    </location>
</feature>
<keyword evidence="13" id="KW-1185">Reference proteome</keyword>
<evidence type="ECO:0000256" key="4">
    <source>
        <dbReference type="ARBA" id="ARBA00013081"/>
    </source>
</evidence>
<organism evidence="12 13">
    <name type="scientific">Cerrena zonata</name>
    <dbReference type="NCBI Taxonomy" id="2478898"/>
    <lineage>
        <taxon>Eukaryota</taxon>
        <taxon>Fungi</taxon>
        <taxon>Dikarya</taxon>
        <taxon>Basidiomycota</taxon>
        <taxon>Agaricomycotina</taxon>
        <taxon>Agaricomycetes</taxon>
        <taxon>Polyporales</taxon>
        <taxon>Cerrenaceae</taxon>
        <taxon>Cerrena</taxon>
    </lineage>
</organism>
<dbReference type="PANTHER" id="PTHR13832:SF565">
    <property type="entry name" value="AT28366P-RELATED"/>
    <property type="match status" value="1"/>
</dbReference>
<dbReference type="InterPro" id="IPR036457">
    <property type="entry name" value="PPM-type-like_dom_sf"/>
</dbReference>
<gene>
    <name evidence="12" type="ORF">QCA50_006733</name>
</gene>
<evidence type="ECO:0000256" key="2">
    <source>
        <dbReference type="ARBA" id="ARBA00001946"/>
    </source>
</evidence>
<reference evidence="12 13" key="1">
    <citation type="submission" date="2022-09" db="EMBL/GenBank/DDBJ databases">
        <authorList>
            <person name="Palmer J.M."/>
        </authorList>
    </citation>
    <scope>NUCLEOTIDE SEQUENCE [LARGE SCALE GENOMIC DNA]</scope>
    <source>
        <strain evidence="12 13">DSM 7382</strain>
    </source>
</reference>
<dbReference type="SUPFAM" id="SSF81606">
    <property type="entry name" value="PP2C-like"/>
    <property type="match status" value="1"/>
</dbReference>
<sequence length="512" mass="56149">MGQTLSVPATDKKTEVGSNDKFAYAVAEMQGWRITMEDSHTAALDLDETGKDSNTWFAVYDGHGGSNVAHYAGDHVHKRLIAEEAYKQKDYLAALKNAFLNTDADMKADPAFIRDTSGCTAITALITNDNRIFVANAGDSRSVISVKGEVKPLSFDHKPVNETERSRIGAAGGYVEFGRVNGNLALARALGDFEYKKNATLAPEAQIITCNPEITEHPITEEDEFLVLACDGIWDCLTSQQVVDAIRLLVSQGKKLAEIGEIICDHCLAPDTNSGSGFGCDNMTILIVAILHGKTEEEWYQWVTERTNQSYGYNTPKELPQLYPAGRLEAFRRRHAAFQANEARRKENQEVQNNQFQGQGIQPPIVRFLGALTENGLQNSPMYGFLSGNSDDMDEDDDDDEEHEHHDIDLLADSPAGKDEMTERLRKQLDELDSDTEDELEDSEGSEKPVDSESKKELQGEAPPPPSQPDSIPNGVAHQPQLKSDPGGDAPSDAVRAEGLLDKSEDPLKAAA</sequence>
<dbReference type="PANTHER" id="PTHR13832">
    <property type="entry name" value="PROTEIN PHOSPHATASE 2C"/>
    <property type="match status" value="1"/>
</dbReference>
<dbReference type="Gene3D" id="3.60.40.10">
    <property type="entry name" value="PPM-type phosphatase domain"/>
    <property type="match status" value="1"/>
</dbReference>
<dbReference type="GO" id="GO:0004722">
    <property type="term" value="F:protein serine/threonine phosphatase activity"/>
    <property type="evidence" value="ECO:0007669"/>
    <property type="project" value="UniProtKB-EC"/>
</dbReference>
<keyword evidence="7" id="KW-0904">Protein phosphatase</keyword>
<dbReference type="AlphaFoldDB" id="A0AAW0GJM3"/>
<feature type="compositionally biased region" description="Basic and acidic residues" evidence="10">
    <location>
        <begin position="416"/>
        <end position="430"/>
    </location>
</feature>
<feature type="compositionally biased region" description="Acidic residues" evidence="10">
    <location>
        <begin position="391"/>
        <end position="402"/>
    </location>
</feature>
<comment type="cofactor">
    <cofactor evidence="2">
        <name>Mg(2+)</name>
        <dbReference type="ChEBI" id="CHEBI:18420"/>
    </cofactor>
</comment>
<evidence type="ECO:0000313" key="12">
    <source>
        <dbReference type="EMBL" id="KAK7690087.1"/>
    </source>
</evidence>
<dbReference type="EMBL" id="JASBNA010000007">
    <property type="protein sequence ID" value="KAK7690087.1"/>
    <property type="molecule type" value="Genomic_DNA"/>
</dbReference>
<evidence type="ECO:0000256" key="9">
    <source>
        <dbReference type="ARBA" id="ARBA00048832"/>
    </source>
</evidence>
<dbReference type="FunFam" id="3.60.40.10:FF:000016">
    <property type="entry name" value="Protein phosphatase 2C"/>
    <property type="match status" value="1"/>
</dbReference>
<dbReference type="PROSITE" id="PS51746">
    <property type="entry name" value="PPM_2"/>
    <property type="match status" value="1"/>
</dbReference>